<dbReference type="InterPro" id="IPR047177">
    <property type="entry name" value="Pept_M20A"/>
</dbReference>
<keyword evidence="4" id="KW-0378">Hydrolase</keyword>
<evidence type="ECO:0000256" key="4">
    <source>
        <dbReference type="ARBA" id="ARBA00022801"/>
    </source>
</evidence>
<keyword evidence="3 7" id="KW-0479">Metal-binding</keyword>
<dbReference type="PANTHER" id="PTHR45962">
    <property type="entry name" value="N-FATTY-ACYL-AMINO ACID SYNTHASE/HYDROLASE PM20D1"/>
    <property type="match status" value="1"/>
</dbReference>
<dbReference type="SUPFAM" id="SSF55031">
    <property type="entry name" value="Bacterial exopeptidase dimerisation domain"/>
    <property type="match status" value="1"/>
</dbReference>
<sequence>MYPRKESITLAALILSLSAGILAQYTQVPLQDIDDIAAPKQELSCILPEPHAPSGEDGLHPSSDFWDSEIMTRQIHRLSEAVKIPSVSYDDMGDVHNDTRWLVFEDLHDVLQSLFPRVHKHAILQKVNRFGLIYTIHGSLNALRPIVFTAHQDVVPVQVEATWKYPPFEPFYDGQFLWGRGVADCKNNLIGILSAVEYLFGQEKWKPRRTIILAFGFDEEIGGWNGASHIAAELENIWGQSGIEFILDEGGMGLVTLDNAIYALPAVHEKSYLDVYLHLEIEGGHSSKPPPHSGIGIMSEIAVALEAHPYRPVLLADSPYYKQLVCQAIYSPEADPWLRDALEDSRLEDIAQNMSSQSAENRFRIQTSQAVDIVQGGSKINALPETVTLGVNYRIALQDSIEIVERNIAEYIKPVVVKHNLTVVSFDGTVADNSGDIREDMNTNNNIKAVLHLREGESTPRTPISSTTNDIWNRFSATVQYVFSRYASKVVPVGDIMNGNTDTRHYWNLSDNIYRWSPARLGTRMNVHTVDERLDMTAHIDGLRLYYG</sequence>
<dbReference type="CDD" id="cd05674">
    <property type="entry name" value="M20_yscS"/>
    <property type="match status" value="1"/>
</dbReference>
<feature type="active site" evidence="6">
    <location>
        <position position="153"/>
    </location>
</feature>
<dbReference type="InterPro" id="IPR011650">
    <property type="entry name" value="Peptidase_M20_dimer"/>
</dbReference>
<dbReference type="GO" id="GO:0046872">
    <property type="term" value="F:metal ion binding"/>
    <property type="evidence" value="ECO:0007669"/>
    <property type="project" value="UniProtKB-KW"/>
</dbReference>
<dbReference type="Proteomes" id="UP000053095">
    <property type="component" value="Unassembled WGS sequence"/>
</dbReference>
<keyword evidence="8" id="KW-0732">Signal</keyword>
<evidence type="ECO:0000256" key="3">
    <source>
        <dbReference type="ARBA" id="ARBA00022723"/>
    </source>
</evidence>
<feature type="binding site" evidence="7">
    <location>
        <position position="220"/>
    </location>
    <ligand>
        <name>Zn(2+)</name>
        <dbReference type="ChEBI" id="CHEBI:29105"/>
        <label>1</label>
    </ligand>
</feature>
<accession>A0A6V8H335</accession>
<dbReference type="GO" id="GO:0004181">
    <property type="term" value="F:metallocarboxypeptidase activity"/>
    <property type="evidence" value="ECO:0007669"/>
    <property type="project" value="InterPro"/>
</dbReference>
<protein>
    <recommendedName>
        <fullName evidence="9">Peptidase M20 dimerisation domain-containing protein</fullName>
    </recommendedName>
</protein>
<feature type="binding site" evidence="7">
    <location>
        <position position="151"/>
    </location>
    <ligand>
        <name>Zn(2+)</name>
        <dbReference type="ChEBI" id="CHEBI:29105"/>
        <label>2</label>
    </ligand>
</feature>
<gene>
    <name evidence="10" type="ORF">TCE0_017f03442</name>
</gene>
<feature type="binding site" evidence="7">
    <location>
        <position position="184"/>
    </location>
    <ligand>
        <name>Zn(2+)</name>
        <dbReference type="ChEBI" id="CHEBI:29105"/>
        <label>2</label>
    </ligand>
</feature>
<dbReference type="InterPro" id="IPR036264">
    <property type="entry name" value="Bact_exopeptidase_dim_dom"/>
</dbReference>
<dbReference type="Gene3D" id="1.10.150.900">
    <property type="match status" value="1"/>
</dbReference>
<feature type="binding site" evidence="7">
    <location>
        <position position="248"/>
    </location>
    <ligand>
        <name>Zn(2+)</name>
        <dbReference type="ChEBI" id="CHEBI:29105"/>
        <label>2</label>
    </ligand>
</feature>
<keyword evidence="11" id="KW-1185">Reference proteome</keyword>
<organism evidence="10 11">
    <name type="scientific">Talaromyces pinophilus</name>
    <name type="common">Penicillium pinophilum</name>
    <dbReference type="NCBI Taxonomy" id="128442"/>
    <lineage>
        <taxon>Eukaryota</taxon>
        <taxon>Fungi</taxon>
        <taxon>Dikarya</taxon>
        <taxon>Ascomycota</taxon>
        <taxon>Pezizomycotina</taxon>
        <taxon>Eurotiomycetes</taxon>
        <taxon>Eurotiomycetidae</taxon>
        <taxon>Eurotiales</taxon>
        <taxon>Trichocomaceae</taxon>
        <taxon>Talaromyces</taxon>
        <taxon>Talaromyces sect. Talaromyces</taxon>
    </lineage>
</organism>
<reference evidence="11" key="1">
    <citation type="journal article" date="2015" name="Genome Announc.">
        <title>Draft genome sequence of Talaromyces cellulolyticus strain Y-94, a source of lignocellulosic biomass-degrading enzymes.</title>
        <authorList>
            <person name="Fujii T."/>
            <person name="Koike H."/>
            <person name="Sawayama S."/>
            <person name="Yano S."/>
            <person name="Inoue H."/>
        </authorList>
    </citation>
    <scope>NUCLEOTIDE SEQUENCE [LARGE SCALE GENOMIC DNA]</scope>
    <source>
        <strain evidence="11">Y-94</strain>
    </source>
</reference>
<feature type="active site" description="Proton acceptor" evidence="6">
    <location>
        <position position="219"/>
    </location>
</feature>
<keyword evidence="2" id="KW-0645">Protease</keyword>
<feature type="domain" description="Peptidase M20 dimerisation" evidence="9">
    <location>
        <begin position="268"/>
        <end position="417"/>
    </location>
</feature>
<dbReference type="PIRSF" id="PIRSF037217">
    <property type="entry name" value="Carboxypeptidase_S"/>
    <property type="match status" value="1"/>
</dbReference>
<dbReference type="Gene3D" id="3.30.70.360">
    <property type="match status" value="1"/>
</dbReference>
<dbReference type="SUPFAM" id="SSF53187">
    <property type="entry name" value="Zn-dependent exopeptidases"/>
    <property type="match status" value="1"/>
</dbReference>
<feature type="signal peptide" evidence="8">
    <location>
        <begin position="1"/>
        <end position="23"/>
    </location>
</feature>
<dbReference type="AlphaFoldDB" id="A0A6V8H335"/>
<dbReference type="GO" id="GO:0000328">
    <property type="term" value="C:fungal-type vacuole lumen"/>
    <property type="evidence" value="ECO:0007669"/>
    <property type="project" value="TreeGrafter"/>
</dbReference>
<proteinExistence type="inferred from homology"/>
<dbReference type="EMBL" id="DF933813">
    <property type="protein sequence ID" value="GAM35253.1"/>
    <property type="molecule type" value="Genomic_DNA"/>
</dbReference>
<dbReference type="Pfam" id="PF01546">
    <property type="entry name" value="Peptidase_M20"/>
    <property type="match status" value="1"/>
</dbReference>
<dbReference type="InterPro" id="IPR002933">
    <property type="entry name" value="Peptidase_M20"/>
</dbReference>
<evidence type="ECO:0000259" key="9">
    <source>
        <dbReference type="Pfam" id="PF07687"/>
    </source>
</evidence>
<dbReference type="Pfam" id="PF07687">
    <property type="entry name" value="M20_dimer"/>
    <property type="match status" value="1"/>
</dbReference>
<evidence type="ECO:0000256" key="7">
    <source>
        <dbReference type="PIRSR" id="PIRSR037217-2"/>
    </source>
</evidence>
<name>A0A6V8H335_TALPI</name>
<comment type="similarity">
    <text evidence="1">Belongs to the peptidase M20A family.</text>
</comment>
<evidence type="ECO:0000313" key="10">
    <source>
        <dbReference type="EMBL" id="GAM35253.1"/>
    </source>
</evidence>
<dbReference type="Gene3D" id="3.40.630.10">
    <property type="entry name" value="Zn peptidases"/>
    <property type="match status" value="1"/>
</dbReference>
<feature type="chain" id="PRO_5028039100" description="Peptidase M20 dimerisation domain-containing protein" evidence="8">
    <location>
        <begin position="24"/>
        <end position="548"/>
    </location>
</feature>
<evidence type="ECO:0000256" key="5">
    <source>
        <dbReference type="ARBA" id="ARBA00022833"/>
    </source>
</evidence>
<feature type="binding site" evidence="7">
    <location>
        <position position="528"/>
    </location>
    <ligand>
        <name>Zn(2+)</name>
        <dbReference type="ChEBI" id="CHEBI:29105"/>
        <label>1</label>
    </ligand>
</feature>
<keyword evidence="5 7" id="KW-0862">Zinc</keyword>
<feature type="binding site" evidence="7">
    <location>
        <position position="184"/>
    </location>
    <ligand>
        <name>Zn(2+)</name>
        <dbReference type="ChEBI" id="CHEBI:29105"/>
        <label>1</label>
    </ligand>
</feature>
<evidence type="ECO:0000256" key="1">
    <source>
        <dbReference type="ARBA" id="ARBA00006247"/>
    </source>
</evidence>
<dbReference type="GO" id="GO:0051603">
    <property type="term" value="P:proteolysis involved in protein catabolic process"/>
    <property type="evidence" value="ECO:0007669"/>
    <property type="project" value="TreeGrafter"/>
</dbReference>
<evidence type="ECO:0000256" key="8">
    <source>
        <dbReference type="SAM" id="SignalP"/>
    </source>
</evidence>
<evidence type="ECO:0000256" key="6">
    <source>
        <dbReference type="PIRSR" id="PIRSR037217-1"/>
    </source>
</evidence>
<dbReference type="PANTHER" id="PTHR45962:SF1">
    <property type="entry name" value="N-FATTY-ACYL-AMINO ACID SYNTHASE_HYDROLASE PM20D1"/>
    <property type="match status" value="1"/>
</dbReference>
<dbReference type="InterPro" id="IPR017141">
    <property type="entry name" value="Pept_M20_carboxypep"/>
</dbReference>
<evidence type="ECO:0000313" key="11">
    <source>
        <dbReference type="Proteomes" id="UP000053095"/>
    </source>
</evidence>
<evidence type="ECO:0000256" key="2">
    <source>
        <dbReference type="ARBA" id="ARBA00022670"/>
    </source>
</evidence>
<comment type="caution">
    <text evidence="10">The sequence shown here is derived from an EMBL/GenBank/DDBJ whole genome shotgun (WGS) entry which is preliminary data.</text>
</comment>